<reference evidence="1" key="2">
    <citation type="submission" date="2022-06" db="UniProtKB">
        <authorList>
            <consortium name="EnsemblMetazoa"/>
        </authorList>
    </citation>
    <scope>IDENTIFICATION</scope>
    <source>
        <strain evidence="1">PS312</strain>
    </source>
</reference>
<sequence length="136" mass="14739">MTHPLPILFIPVLPFSSPLCCHYWHTTDRGGPYVADEKEVSPYNVALYLQMPESFGICEKPTFCNKVTLEDDKHGNVTMWACDGGVCSEVGCSTRIRNDGTAVQVCCCTDNFCNPASGPTVLLSLAPLIALIAARA</sequence>
<keyword evidence="2" id="KW-1185">Reference proteome</keyword>
<gene>
    <name evidence="1" type="primary">WBGene00273675</name>
</gene>
<name>A0A2A6B8C4_PRIPA</name>
<dbReference type="InterPro" id="IPR045860">
    <property type="entry name" value="Snake_toxin-like_sf"/>
</dbReference>
<protein>
    <submittedName>
        <fullName evidence="1">Uncharacterized protein</fullName>
    </submittedName>
</protein>
<dbReference type="EnsemblMetazoa" id="PPA35306.1">
    <property type="protein sequence ID" value="PPA35306.1"/>
    <property type="gene ID" value="WBGene00273675"/>
</dbReference>
<reference evidence="2" key="1">
    <citation type="journal article" date="2008" name="Nat. Genet.">
        <title>The Pristionchus pacificus genome provides a unique perspective on nematode lifestyle and parasitism.</title>
        <authorList>
            <person name="Dieterich C."/>
            <person name="Clifton S.W."/>
            <person name="Schuster L.N."/>
            <person name="Chinwalla A."/>
            <person name="Delehaunty K."/>
            <person name="Dinkelacker I."/>
            <person name="Fulton L."/>
            <person name="Fulton R."/>
            <person name="Godfrey J."/>
            <person name="Minx P."/>
            <person name="Mitreva M."/>
            <person name="Roeseler W."/>
            <person name="Tian H."/>
            <person name="Witte H."/>
            <person name="Yang S.P."/>
            <person name="Wilson R.K."/>
            <person name="Sommer R.J."/>
        </authorList>
    </citation>
    <scope>NUCLEOTIDE SEQUENCE [LARGE SCALE GENOMIC DNA]</scope>
    <source>
        <strain evidence="2">PS312</strain>
    </source>
</reference>
<evidence type="ECO:0000313" key="1">
    <source>
        <dbReference type="EnsemblMetazoa" id="PPA35306.1"/>
    </source>
</evidence>
<dbReference type="PANTHER" id="PTHR34721">
    <property type="entry name" value="PROTEIN CBG09734"/>
    <property type="match status" value="1"/>
</dbReference>
<dbReference type="SUPFAM" id="SSF57302">
    <property type="entry name" value="Snake toxin-like"/>
    <property type="match status" value="1"/>
</dbReference>
<proteinExistence type="predicted"/>
<dbReference type="AlphaFoldDB" id="A0A2A6B8C4"/>
<accession>A0A8R1UPC3</accession>
<organism evidence="1 2">
    <name type="scientific">Pristionchus pacificus</name>
    <name type="common">Parasitic nematode worm</name>
    <dbReference type="NCBI Taxonomy" id="54126"/>
    <lineage>
        <taxon>Eukaryota</taxon>
        <taxon>Metazoa</taxon>
        <taxon>Ecdysozoa</taxon>
        <taxon>Nematoda</taxon>
        <taxon>Chromadorea</taxon>
        <taxon>Rhabditida</taxon>
        <taxon>Rhabditina</taxon>
        <taxon>Diplogasteromorpha</taxon>
        <taxon>Diplogasteroidea</taxon>
        <taxon>Neodiplogasteridae</taxon>
        <taxon>Pristionchus</taxon>
    </lineage>
</organism>
<accession>A0A2A6B8C4</accession>
<dbReference type="PANTHER" id="PTHR34721:SF3">
    <property type="entry name" value="ACTIVIN_RECP DOMAIN-CONTAINING PROTEIN-RELATED"/>
    <property type="match status" value="1"/>
</dbReference>
<dbReference type="Proteomes" id="UP000005239">
    <property type="component" value="Unassembled WGS sequence"/>
</dbReference>
<evidence type="ECO:0000313" key="2">
    <source>
        <dbReference type="Proteomes" id="UP000005239"/>
    </source>
</evidence>